<dbReference type="Proteomes" id="UP000663856">
    <property type="component" value="Unassembled WGS sequence"/>
</dbReference>
<protein>
    <submittedName>
        <fullName evidence="5">Uncharacterized protein</fullName>
    </submittedName>
</protein>
<feature type="transmembrane region" description="Helical" evidence="1">
    <location>
        <begin position="77"/>
        <end position="95"/>
    </location>
</feature>
<proteinExistence type="predicted"/>
<evidence type="ECO:0000313" key="5">
    <source>
        <dbReference type="EMBL" id="CAF2129407.1"/>
    </source>
</evidence>
<evidence type="ECO:0000256" key="1">
    <source>
        <dbReference type="SAM" id="Phobius"/>
    </source>
</evidence>
<feature type="transmembrane region" description="Helical" evidence="1">
    <location>
        <begin position="107"/>
        <end position="129"/>
    </location>
</feature>
<dbReference type="Proteomes" id="UP000663834">
    <property type="component" value="Unassembled WGS sequence"/>
</dbReference>
<organism evidence="5 6">
    <name type="scientific">Rotaria magnacalcarata</name>
    <dbReference type="NCBI Taxonomy" id="392030"/>
    <lineage>
        <taxon>Eukaryota</taxon>
        <taxon>Metazoa</taxon>
        <taxon>Spiralia</taxon>
        <taxon>Gnathifera</taxon>
        <taxon>Rotifera</taxon>
        <taxon>Eurotatoria</taxon>
        <taxon>Bdelloidea</taxon>
        <taxon>Philodinida</taxon>
        <taxon>Philodinidae</taxon>
        <taxon>Rotaria</taxon>
    </lineage>
</organism>
<gene>
    <name evidence="2" type="ORF">KQP761_LOCUS4124</name>
    <name evidence="3" type="ORF">MBJ925_LOCUS1882</name>
    <name evidence="4" type="ORF">WKI299_LOCUS18464</name>
    <name evidence="5" type="ORF">XDN619_LOCUS24454</name>
</gene>
<evidence type="ECO:0000313" key="6">
    <source>
        <dbReference type="Proteomes" id="UP000663887"/>
    </source>
</evidence>
<feature type="transmembrane region" description="Helical" evidence="1">
    <location>
        <begin position="149"/>
        <end position="172"/>
    </location>
</feature>
<feature type="transmembrane region" description="Helical" evidence="1">
    <location>
        <begin position="40"/>
        <end position="65"/>
    </location>
</feature>
<dbReference type="Proteomes" id="UP000663824">
    <property type="component" value="Unassembled WGS sequence"/>
</dbReference>
<dbReference type="EMBL" id="CAJNRG010011112">
    <property type="protein sequence ID" value="CAF2129407.1"/>
    <property type="molecule type" value="Genomic_DNA"/>
</dbReference>
<evidence type="ECO:0000313" key="3">
    <source>
        <dbReference type="EMBL" id="CAF1920251.1"/>
    </source>
</evidence>
<evidence type="ECO:0000313" key="2">
    <source>
        <dbReference type="EMBL" id="CAF1287933.1"/>
    </source>
</evidence>
<sequence>MINFVHVDNKGFKMIKSVKRRFLHHRYAWRQHKNIRHMIILIKMIYAIIFICFTISSCLSQSVAIENKELKSIFTRIWDIWYSFLALMLLLSLLVDRLKKQNILSSNLINIIHIFIVIIFIIFVILGHIQGLYRLWWLSSSPNQLECTTFLSMVFIDICPVMVAFMITFNLFKKRRSWRYTHVSTFTSNV</sequence>
<keyword evidence="1" id="KW-0812">Transmembrane</keyword>
<evidence type="ECO:0000313" key="4">
    <source>
        <dbReference type="EMBL" id="CAF2092397.1"/>
    </source>
</evidence>
<keyword evidence="1" id="KW-1133">Transmembrane helix</keyword>
<dbReference type="AlphaFoldDB" id="A0A816W675"/>
<dbReference type="EMBL" id="CAJNOW010000636">
    <property type="protein sequence ID" value="CAF1287933.1"/>
    <property type="molecule type" value="Genomic_DNA"/>
</dbReference>
<dbReference type="OrthoDB" id="10044269at2759"/>
<name>A0A816W675_9BILA</name>
<reference evidence="5" key="1">
    <citation type="submission" date="2021-02" db="EMBL/GenBank/DDBJ databases">
        <authorList>
            <person name="Nowell W R."/>
        </authorList>
    </citation>
    <scope>NUCLEOTIDE SEQUENCE</scope>
</reference>
<dbReference type="EMBL" id="CAJNRF010007526">
    <property type="protein sequence ID" value="CAF2092397.1"/>
    <property type="molecule type" value="Genomic_DNA"/>
</dbReference>
<dbReference type="EMBL" id="CAJNRE010000123">
    <property type="protein sequence ID" value="CAF1920251.1"/>
    <property type="molecule type" value="Genomic_DNA"/>
</dbReference>
<accession>A0A816W675</accession>
<comment type="caution">
    <text evidence="5">The sequence shown here is derived from an EMBL/GenBank/DDBJ whole genome shotgun (WGS) entry which is preliminary data.</text>
</comment>
<keyword evidence="1" id="KW-0472">Membrane</keyword>
<dbReference type="Proteomes" id="UP000663887">
    <property type="component" value="Unassembled WGS sequence"/>
</dbReference>